<dbReference type="Gene3D" id="1.10.530.10">
    <property type="match status" value="1"/>
</dbReference>
<evidence type="ECO:0000313" key="4">
    <source>
        <dbReference type="Proteomes" id="UP001254848"/>
    </source>
</evidence>
<dbReference type="CDD" id="cd16896">
    <property type="entry name" value="LT_Slt70-like"/>
    <property type="match status" value="1"/>
</dbReference>
<evidence type="ECO:0000259" key="2">
    <source>
        <dbReference type="Pfam" id="PF01464"/>
    </source>
</evidence>
<dbReference type="Pfam" id="PF01464">
    <property type="entry name" value="SLT"/>
    <property type="match status" value="1"/>
</dbReference>
<evidence type="ECO:0000256" key="1">
    <source>
        <dbReference type="ARBA" id="ARBA00007734"/>
    </source>
</evidence>
<dbReference type="InterPro" id="IPR008258">
    <property type="entry name" value="Transglycosylase_SLT_dom_1"/>
</dbReference>
<dbReference type="InterPro" id="IPR023346">
    <property type="entry name" value="Lysozyme-like_dom_sf"/>
</dbReference>
<proteinExistence type="inferred from homology"/>
<gene>
    <name evidence="3" type="ORF">Q4T40_08595</name>
</gene>
<evidence type="ECO:0000313" key="3">
    <source>
        <dbReference type="EMBL" id="MDT8901293.1"/>
    </source>
</evidence>
<dbReference type="RefSeq" id="WP_413779809.1">
    <property type="nucleotide sequence ID" value="NZ_JAUOZS010000001.1"/>
</dbReference>
<dbReference type="PROSITE" id="PS00922">
    <property type="entry name" value="TRANSGLYCOSYLASE"/>
    <property type="match status" value="1"/>
</dbReference>
<organism evidence="3 4">
    <name type="scientific">Anaeroselena agilis</name>
    <dbReference type="NCBI Taxonomy" id="3063788"/>
    <lineage>
        <taxon>Bacteria</taxon>
        <taxon>Bacillati</taxon>
        <taxon>Bacillota</taxon>
        <taxon>Negativicutes</taxon>
        <taxon>Acetonemataceae</taxon>
        <taxon>Anaeroselena</taxon>
    </lineage>
</organism>
<dbReference type="InterPro" id="IPR000189">
    <property type="entry name" value="Transglyc_AS"/>
</dbReference>
<dbReference type="PANTHER" id="PTHR37423:SF2">
    <property type="entry name" value="MEMBRANE-BOUND LYTIC MUREIN TRANSGLYCOSYLASE C"/>
    <property type="match status" value="1"/>
</dbReference>
<keyword evidence="4" id="KW-1185">Reference proteome</keyword>
<comment type="similarity">
    <text evidence="1">Belongs to the transglycosylase Slt family.</text>
</comment>
<accession>A0ABU3NYE8</accession>
<name>A0ABU3NYE8_9FIRM</name>
<comment type="caution">
    <text evidence="3">The sequence shown here is derived from an EMBL/GenBank/DDBJ whole genome shotgun (WGS) entry which is preliminary data.</text>
</comment>
<sequence length="176" mass="18487">MESMQRVMQRIAAIEQRFQHLTPAKPVRTDGFAAAMTKAQSSGGPVRTTAAGRQEIAAMVQAAARRHGVDANLALAVATAESDLQPQAVSSAGAKGVMQLMPDTAQALGVGNTFDPRENIDGGVRYLKQMLAAFDGDVVKAVAAYNAGPDAVRQHAGVPPFPETRAYVNRVLSLCG</sequence>
<dbReference type="PANTHER" id="PTHR37423">
    <property type="entry name" value="SOLUBLE LYTIC MUREIN TRANSGLYCOSYLASE-RELATED"/>
    <property type="match status" value="1"/>
</dbReference>
<dbReference type="SUPFAM" id="SSF53955">
    <property type="entry name" value="Lysozyme-like"/>
    <property type="match status" value="1"/>
</dbReference>
<dbReference type="Proteomes" id="UP001254848">
    <property type="component" value="Unassembled WGS sequence"/>
</dbReference>
<dbReference type="EMBL" id="JAUOZS010000001">
    <property type="protein sequence ID" value="MDT8901293.1"/>
    <property type="molecule type" value="Genomic_DNA"/>
</dbReference>
<reference evidence="3 4" key="1">
    <citation type="submission" date="2023-07" db="EMBL/GenBank/DDBJ databases">
        <title>The novel representative of Negativicutes class, Anaeroselena agilis gen. nov. sp. nov.</title>
        <authorList>
            <person name="Prokofeva M.I."/>
            <person name="Elcheninov A.G."/>
            <person name="Klyukina A."/>
            <person name="Kublanov I.V."/>
            <person name="Frolov E.N."/>
            <person name="Podosokorskaya O.A."/>
        </authorList>
    </citation>
    <scope>NUCLEOTIDE SEQUENCE [LARGE SCALE GENOMIC DNA]</scope>
    <source>
        <strain evidence="3 4">4137-cl</strain>
    </source>
</reference>
<protein>
    <submittedName>
        <fullName evidence="3">Lytic transglycosylase domain-containing protein</fullName>
    </submittedName>
</protein>
<feature type="domain" description="Transglycosylase SLT" evidence="2">
    <location>
        <begin position="59"/>
        <end position="156"/>
    </location>
</feature>